<evidence type="ECO:0000313" key="4">
    <source>
        <dbReference type="Proteomes" id="UP000518266"/>
    </source>
</evidence>
<evidence type="ECO:0000259" key="2">
    <source>
        <dbReference type="Pfam" id="PF13843"/>
    </source>
</evidence>
<dbReference type="Proteomes" id="UP000518266">
    <property type="component" value="Unassembled WGS sequence"/>
</dbReference>
<feature type="region of interest" description="Disordered" evidence="1">
    <location>
        <begin position="1"/>
        <end position="101"/>
    </location>
</feature>
<dbReference type="AlphaFoldDB" id="A0A7J5XMA2"/>
<dbReference type="PANTHER" id="PTHR46599">
    <property type="entry name" value="PIGGYBAC TRANSPOSABLE ELEMENT-DERIVED PROTEIN 4"/>
    <property type="match status" value="1"/>
</dbReference>
<feature type="non-terminal residue" evidence="3">
    <location>
        <position position="482"/>
    </location>
</feature>
<dbReference type="PANTHER" id="PTHR46599:SF3">
    <property type="entry name" value="PIGGYBAC TRANSPOSABLE ELEMENT-DERIVED PROTEIN 4"/>
    <property type="match status" value="1"/>
</dbReference>
<gene>
    <name evidence="3" type="ORF">F7725_009457</name>
</gene>
<accession>A0A7J5XMA2</accession>
<proteinExistence type="predicted"/>
<name>A0A7J5XMA2_DISMA</name>
<protein>
    <recommendedName>
        <fullName evidence="2">PiggyBac transposable element-derived protein domain-containing protein</fullName>
    </recommendedName>
</protein>
<keyword evidence="4" id="KW-1185">Reference proteome</keyword>
<organism evidence="3 4">
    <name type="scientific">Dissostichus mawsoni</name>
    <name type="common">Antarctic cod</name>
    <dbReference type="NCBI Taxonomy" id="36200"/>
    <lineage>
        <taxon>Eukaryota</taxon>
        <taxon>Metazoa</taxon>
        <taxon>Chordata</taxon>
        <taxon>Craniata</taxon>
        <taxon>Vertebrata</taxon>
        <taxon>Euteleostomi</taxon>
        <taxon>Actinopterygii</taxon>
        <taxon>Neopterygii</taxon>
        <taxon>Teleostei</taxon>
        <taxon>Neoteleostei</taxon>
        <taxon>Acanthomorphata</taxon>
        <taxon>Eupercaria</taxon>
        <taxon>Perciformes</taxon>
        <taxon>Notothenioidei</taxon>
        <taxon>Nototheniidae</taxon>
        <taxon>Dissostichus</taxon>
    </lineage>
</organism>
<feature type="compositionally biased region" description="Basic and acidic residues" evidence="1">
    <location>
        <begin position="20"/>
        <end position="38"/>
    </location>
</feature>
<dbReference type="EMBL" id="JAAKFY010000022">
    <property type="protein sequence ID" value="KAF3837689.1"/>
    <property type="molecule type" value="Genomic_DNA"/>
</dbReference>
<feature type="compositionally biased region" description="Acidic residues" evidence="1">
    <location>
        <begin position="1"/>
        <end position="19"/>
    </location>
</feature>
<dbReference type="OrthoDB" id="5985989at2759"/>
<feature type="domain" description="PiggyBac transposable element-derived protein" evidence="2">
    <location>
        <begin position="131"/>
        <end position="352"/>
    </location>
</feature>
<reference evidence="3 4" key="1">
    <citation type="submission" date="2020-03" db="EMBL/GenBank/DDBJ databases">
        <title>Dissostichus mawsoni Genome sequencing and assembly.</title>
        <authorList>
            <person name="Park H."/>
        </authorList>
    </citation>
    <scope>NUCLEOTIDE SEQUENCE [LARGE SCALE GENOMIC DNA]</scope>
    <source>
        <strain evidence="3">DM0001</strain>
        <tissue evidence="3">Muscle</tissue>
    </source>
</reference>
<comment type="caution">
    <text evidence="3">The sequence shown here is derived from an EMBL/GenBank/DDBJ whole genome shotgun (WGS) entry which is preliminary data.</text>
</comment>
<dbReference type="Pfam" id="PF13843">
    <property type="entry name" value="DDE_Tnp_1_7"/>
    <property type="match status" value="1"/>
</dbReference>
<evidence type="ECO:0000313" key="3">
    <source>
        <dbReference type="EMBL" id="KAF3837689.1"/>
    </source>
</evidence>
<evidence type="ECO:0000256" key="1">
    <source>
        <dbReference type="SAM" id="MobiDB-lite"/>
    </source>
</evidence>
<sequence length="482" mass="54281">DAEVDSSDSEADSWRDEEEYDHRIDPFEDKNPEDERGDAQATVPISRPPSNREGKEYGQEGAASRKKAKPMPAPLTVKGRGRGKGKKTSLTPEEPGAVWNGPEVPDTAQQLPHFCPKRAPGVQGFVGVEYTPAQIFRHFFNNQAVNIICKNTNKNAEKEQAKGKKFVWEELKPVKFLMYVGLMMFMALLKLPKVRDYWRKGSHLSVLFPASVMTRDRFMAISRAVHLSDPDHDLANDRKKDTPEYDPLHRLKPLQATIKEACKAMWQPRKEISIDERMVATKAKIGLRQYMKAKPTKWGVKLFVLADSSNGYTIDFSIYTGKSRFISGQGLSYDVVSGLMDNSYLGRGYHLFGLNPMAQREGAFVCEVDGYERGVSVLYNTPSLQWRTLSPGIAVGVTIGSFVPPRGAQCLPESMSCADEEEEEEEGIDSFARRRSGDTATKGRRKCVLCKKRSIWKCAQSDVTLCLVAHRNCFSKWHSRRT</sequence>
<dbReference type="InterPro" id="IPR029526">
    <property type="entry name" value="PGBD"/>
</dbReference>